<dbReference type="PROSITE" id="PS50969">
    <property type="entry name" value="FCP1"/>
    <property type="match status" value="1"/>
</dbReference>
<dbReference type="GO" id="GO:0015031">
    <property type="term" value="P:protein transport"/>
    <property type="evidence" value="ECO:0007669"/>
    <property type="project" value="UniProtKB-KW"/>
</dbReference>
<evidence type="ECO:0000256" key="1">
    <source>
        <dbReference type="RuleBase" id="RU365079"/>
    </source>
</evidence>
<dbReference type="EMBL" id="CAMAPE010000017">
    <property type="protein sequence ID" value="CAH9084397.1"/>
    <property type="molecule type" value="Genomic_DNA"/>
</dbReference>
<dbReference type="Gene3D" id="3.40.50.1000">
    <property type="entry name" value="HAD superfamily/HAD-like"/>
    <property type="match status" value="1"/>
</dbReference>
<dbReference type="Pfam" id="PF03031">
    <property type="entry name" value="NIF"/>
    <property type="match status" value="1"/>
</dbReference>
<sequence>MLELIRSDEDLIYSVTGMDPPVNQDLIDKRPFRVTGTSVYDSNDTSGETSSRKKLRVLGGDDGVQGRTKISDELPLDDGGNCRQRSSGGIGKSPIPTIYDPVDISSRKKLLILDVNGLLAAVDRVPAAGRVSYSVTKRPYCDDFLHFCFERFDVAIWSSRIKKKNLDPIVDNMFGELKDKLVFCWDMSYCTRTKFKTLEDKYKPIVFKELCKVWDTGFPYQPWPKGYYNESNTLLWDDSPYKALLNPIHTSIFPSTYKSTIPDDKSLGRGGDIRVYLEGLAGAVDEDVREYVKGHPFGQKAIDETSSDWHFYSHILGTFSALS</sequence>
<evidence type="ECO:0000259" key="2">
    <source>
        <dbReference type="PROSITE" id="PS50969"/>
    </source>
</evidence>
<feature type="domain" description="FCP1 homology" evidence="2">
    <location>
        <begin position="104"/>
        <end position="280"/>
    </location>
</feature>
<dbReference type="OrthoDB" id="1711508at2759"/>
<dbReference type="InterPro" id="IPR050365">
    <property type="entry name" value="TIM50"/>
</dbReference>
<dbReference type="InterPro" id="IPR004274">
    <property type="entry name" value="FCP1_dom"/>
</dbReference>
<organism evidence="3 4">
    <name type="scientific">Cuscuta europaea</name>
    <name type="common">European dodder</name>
    <dbReference type="NCBI Taxonomy" id="41803"/>
    <lineage>
        <taxon>Eukaryota</taxon>
        <taxon>Viridiplantae</taxon>
        <taxon>Streptophyta</taxon>
        <taxon>Embryophyta</taxon>
        <taxon>Tracheophyta</taxon>
        <taxon>Spermatophyta</taxon>
        <taxon>Magnoliopsida</taxon>
        <taxon>eudicotyledons</taxon>
        <taxon>Gunneridae</taxon>
        <taxon>Pentapetalae</taxon>
        <taxon>asterids</taxon>
        <taxon>lamiids</taxon>
        <taxon>Solanales</taxon>
        <taxon>Convolvulaceae</taxon>
        <taxon>Cuscuteae</taxon>
        <taxon>Cuscuta</taxon>
        <taxon>Cuscuta subgen. Cuscuta</taxon>
    </lineage>
</organism>
<keyword evidence="1" id="KW-0813">Transport</keyword>
<dbReference type="SMART" id="SM00577">
    <property type="entry name" value="CPDc"/>
    <property type="match status" value="1"/>
</dbReference>
<dbReference type="SUPFAM" id="SSF56784">
    <property type="entry name" value="HAD-like"/>
    <property type="match status" value="1"/>
</dbReference>
<proteinExistence type="inferred from homology"/>
<comment type="function">
    <text evidence="1">Essential component of the TIM23 complex, a complex that mediates the translocation of transit peptide-containing proteins across the mitochondrial inner membrane.</text>
</comment>
<accession>A0A9P0Z2E6</accession>
<keyword evidence="1" id="KW-0811">Translocation</keyword>
<keyword evidence="1" id="KW-0496">Mitochondrion</keyword>
<protein>
    <recommendedName>
        <fullName evidence="1">Mitochondrial import inner membrane translocase subunit TIM50</fullName>
    </recommendedName>
</protein>
<name>A0A9P0Z2E6_CUSEU</name>
<evidence type="ECO:0000313" key="3">
    <source>
        <dbReference type="EMBL" id="CAH9084397.1"/>
    </source>
</evidence>
<dbReference type="InterPro" id="IPR023214">
    <property type="entry name" value="HAD_sf"/>
</dbReference>
<comment type="similarity">
    <text evidence="1">Belongs to the TIM50 family.</text>
</comment>
<gene>
    <name evidence="3" type="ORF">CEURO_LOCUS8992</name>
</gene>
<dbReference type="Proteomes" id="UP001152484">
    <property type="component" value="Unassembled WGS sequence"/>
</dbReference>
<comment type="subunit">
    <text evidence="1">Component of the TIM23 complex.</text>
</comment>
<dbReference type="AlphaFoldDB" id="A0A9P0Z2E6"/>
<dbReference type="InterPro" id="IPR036412">
    <property type="entry name" value="HAD-like_sf"/>
</dbReference>
<reference evidence="3" key="1">
    <citation type="submission" date="2022-07" db="EMBL/GenBank/DDBJ databases">
        <authorList>
            <person name="Macas J."/>
            <person name="Novak P."/>
            <person name="Neumann P."/>
        </authorList>
    </citation>
    <scope>NUCLEOTIDE SEQUENCE</scope>
</reference>
<keyword evidence="1" id="KW-0809">Transit peptide</keyword>
<dbReference type="GO" id="GO:0005744">
    <property type="term" value="C:TIM23 mitochondrial import inner membrane translocase complex"/>
    <property type="evidence" value="ECO:0007669"/>
    <property type="project" value="UniProtKB-UniRule"/>
</dbReference>
<evidence type="ECO:0000313" key="4">
    <source>
        <dbReference type="Proteomes" id="UP001152484"/>
    </source>
</evidence>
<keyword evidence="1" id="KW-0653">Protein transport</keyword>
<comment type="subcellular location">
    <subcellularLocation>
        <location evidence="1">Mitochondrion inner membrane</location>
        <topology evidence="1">Single-pass membrane protein</topology>
    </subcellularLocation>
</comment>
<keyword evidence="4" id="KW-1185">Reference proteome</keyword>
<dbReference type="PANTHER" id="PTHR12210">
    <property type="entry name" value="DULLARD PROTEIN PHOSPHATASE"/>
    <property type="match status" value="1"/>
</dbReference>
<comment type="caution">
    <text evidence="3">The sequence shown here is derived from an EMBL/GenBank/DDBJ whole genome shotgun (WGS) entry which is preliminary data.</text>
</comment>